<evidence type="ECO:0000256" key="8">
    <source>
        <dbReference type="ARBA" id="ARBA00023242"/>
    </source>
</evidence>
<dbReference type="PANTHER" id="PTHR10071">
    <property type="entry name" value="TRANSCRIPTION FACTOR GATA FAMILY MEMBER"/>
    <property type="match status" value="1"/>
</dbReference>
<dbReference type="GO" id="GO:0000981">
    <property type="term" value="F:DNA-binding transcription factor activity, RNA polymerase II-specific"/>
    <property type="evidence" value="ECO:0007669"/>
    <property type="project" value="TreeGrafter"/>
</dbReference>
<keyword evidence="5" id="KW-0805">Transcription regulation</keyword>
<sequence length="353" mass="38764">MAIMESHLEDPLRNTSVSGSNSWYDYHQNVGSLGNPGHHSNIPAHYPEDSGSTTGNAYFKQSNPQLNGSYFSQIYSDYGHQTQGHQHGFYHPSMWSFGTMGPPQPNPHHSSSSSTTSSSSPSPSSYPYPATPSPRLEDVKSEDFSHHLTAGYDMHSVFKTTKKVAPSSIEGRECVNCGATSTPLWRRDGNGHYLCNACGLYYKMNGMNRPLVKPKRKITTTPKREGTVCSNCKTTNTTLWRRNHIGEPVCNACGLYHKLHKIARPITLKKDGIQTRNRKLAKSRSKRLSDPFKSSCSPSYESCHPEYYYGAAAAAMTAMNNHGGPGVAPASGFSSSPGFHHPVMPPHHASFSV</sequence>
<feature type="domain" description="GATA-type" evidence="10">
    <location>
        <begin position="168"/>
        <end position="224"/>
    </location>
</feature>
<dbReference type="CDD" id="cd00202">
    <property type="entry name" value="ZnF_GATA"/>
    <property type="match status" value="2"/>
</dbReference>
<keyword evidence="2" id="KW-0479">Metal-binding</keyword>
<dbReference type="EMBL" id="HG994592">
    <property type="protein sequence ID" value="CAF2823017.1"/>
    <property type="molecule type" value="Genomic_DNA"/>
</dbReference>
<dbReference type="InterPro" id="IPR039355">
    <property type="entry name" value="Transcription_factor_GATA"/>
</dbReference>
<dbReference type="Gene3D" id="3.30.50.10">
    <property type="entry name" value="Erythroid Transcription Factor GATA-1, subunit A"/>
    <property type="match status" value="2"/>
</dbReference>
<feature type="region of interest" description="Disordered" evidence="9">
    <location>
        <begin position="34"/>
        <end position="61"/>
    </location>
</feature>
<keyword evidence="12" id="KW-1185">Reference proteome</keyword>
<name>A0A7R8H251_LEPSM</name>
<dbReference type="Pfam" id="PF00320">
    <property type="entry name" value="GATA"/>
    <property type="match status" value="2"/>
</dbReference>
<dbReference type="OrthoDB" id="515401at2759"/>
<feature type="compositionally biased region" description="Low complexity" evidence="9">
    <location>
        <begin position="107"/>
        <end position="123"/>
    </location>
</feature>
<keyword evidence="7" id="KW-0804">Transcription</keyword>
<dbReference type="PROSITE" id="PS50114">
    <property type="entry name" value="GATA_ZN_FINGER_2"/>
    <property type="match status" value="2"/>
</dbReference>
<keyword evidence="4" id="KW-0862">Zinc</keyword>
<evidence type="ECO:0000256" key="2">
    <source>
        <dbReference type="ARBA" id="ARBA00022723"/>
    </source>
</evidence>
<protein>
    <submittedName>
        <fullName evidence="11">GATA2</fullName>
    </submittedName>
</protein>
<dbReference type="Proteomes" id="UP000675881">
    <property type="component" value="Chromosome 13"/>
</dbReference>
<proteinExistence type="predicted"/>
<keyword evidence="6" id="KW-0238">DNA-binding</keyword>
<feature type="region of interest" description="Disordered" evidence="9">
    <location>
        <begin position="273"/>
        <end position="294"/>
    </location>
</feature>
<dbReference type="GO" id="GO:0000978">
    <property type="term" value="F:RNA polymerase II cis-regulatory region sequence-specific DNA binding"/>
    <property type="evidence" value="ECO:0007669"/>
    <property type="project" value="TreeGrafter"/>
</dbReference>
<feature type="domain" description="GATA-type" evidence="10">
    <location>
        <begin position="223"/>
        <end position="276"/>
    </location>
</feature>
<evidence type="ECO:0000259" key="10">
    <source>
        <dbReference type="PROSITE" id="PS50114"/>
    </source>
</evidence>
<dbReference type="InterPro" id="IPR013088">
    <property type="entry name" value="Znf_NHR/GATA"/>
</dbReference>
<dbReference type="FunFam" id="3.30.50.10:FF:000032">
    <property type="entry name" value="Transcription factor GATA-3"/>
    <property type="match status" value="1"/>
</dbReference>
<evidence type="ECO:0000256" key="7">
    <source>
        <dbReference type="ARBA" id="ARBA00023163"/>
    </source>
</evidence>
<feature type="compositionally biased region" description="Polar residues" evidence="9">
    <location>
        <begin position="50"/>
        <end position="61"/>
    </location>
</feature>
<dbReference type="PRINTS" id="PR00619">
    <property type="entry name" value="GATAZNFINGER"/>
</dbReference>
<dbReference type="InterPro" id="IPR000679">
    <property type="entry name" value="Znf_GATA"/>
</dbReference>
<evidence type="ECO:0000256" key="1">
    <source>
        <dbReference type="ARBA" id="ARBA00004123"/>
    </source>
</evidence>
<dbReference type="SMART" id="SM00401">
    <property type="entry name" value="ZnF_GATA"/>
    <property type="match status" value="2"/>
</dbReference>
<dbReference type="FunFam" id="3.30.50.10:FF:000036">
    <property type="entry name" value="Endothelial transcription factor GATA-2"/>
    <property type="match status" value="1"/>
</dbReference>
<evidence type="ECO:0000256" key="9">
    <source>
        <dbReference type="SAM" id="MobiDB-lite"/>
    </source>
</evidence>
<dbReference type="GO" id="GO:0005634">
    <property type="term" value="C:nucleus"/>
    <property type="evidence" value="ECO:0007669"/>
    <property type="project" value="UniProtKB-SubCell"/>
</dbReference>
<evidence type="ECO:0000256" key="6">
    <source>
        <dbReference type="ARBA" id="ARBA00023125"/>
    </source>
</evidence>
<dbReference type="GO" id="GO:0045944">
    <property type="term" value="P:positive regulation of transcription by RNA polymerase II"/>
    <property type="evidence" value="ECO:0007669"/>
    <property type="project" value="TreeGrafter"/>
</dbReference>
<evidence type="ECO:0000313" key="11">
    <source>
        <dbReference type="EMBL" id="CAF2823017.1"/>
    </source>
</evidence>
<dbReference type="PROSITE" id="PS00344">
    <property type="entry name" value="GATA_ZN_FINGER_1"/>
    <property type="match status" value="2"/>
</dbReference>
<evidence type="ECO:0000256" key="4">
    <source>
        <dbReference type="ARBA" id="ARBA00022833"/>
    </source>
</evidence>
<dbReference type="SUPFAM" id="SSF57716">
    <property type="entry name" value="Glucocorticoid receptor-like (DNA-binding domain)"/>
    <property type="match status" value="2"/>
</dbReference>
<gene>
    <name evidence="11" type="ORF">LSAA_4463</name>
</gene>
<dbReference type="GO" id="GO:0008270">
    <property type="term" value="F:zinc ion binding"/>
    <property type="evidence" value="ECO:0007669"/>
    <property type="project" value="UniProtKB-KW"/>
</dbReference>
<accession>A0A7R8H251</accession>
<comment type="subcellular location">
    <subcellularLocation>
        <location evidence="1">Nucleus</location>
    </subcellularLocation>
</comment>
<feature type="region of interest" description="Disordered" evidence="9">
    <location>
        <begin position="100"/>
        <end position="137"/>
    </location>
</feature>
<dbReference type="PANTHER" id="PTHR10071:SF281">
    <property type="entry name" value="BOX A-BINDING FACTOR-RELATED"/>
    <property type="match status" value="1"/>
</dbReference>
<organism evidence="11 12">
    <name type="scientific">Lepeophtheirus salmonis</name>
    <name type="common">Salmon louse</name>
    <name type="synonym">Caligus salmonis</name>
    <dbReference type="NCBI Taxonomy" id="72036"/>
    <lineage>
        <taxon>Eukaryota</taxon>
        <taxon>Metazoa</taxon>
        <taxon>Ecdysozoa</taxon>
        <taxon>Arthropoda</taxon>
        <taxon>Crustacea</taxon>
        <taxon>Multicrustacea</taxon>
        <taxon>Hexanauplia</taxon>
        <taxon>Copepoda</taxon>
        <taxon>Siphonostomatoida</taxon>
        <taxon>Caligidae</taxon>
        <taxon>Lepeophtheirus</taxon>
    </lineage>
</organism>
<dbReference type="AlphaFoldDB" id="A0A7R8H251"/>
<feature type="compositionally biased region" description="Basic residues" evidence="9">
    <location>
        <begin position="276"/>
        <end position="286"/>
    </location>
</feature>
<keyword evidence="8" id="KW-0539">Nucleus</keyword>
<dbReference type="GO" id="GO:0045165">
    <property type="term" value="P:cell fate commitment"/>
    <property type="evidence" value="ECO:0007669"/>
    <property type="project" value="TreeGrafter"/>
</dbReference>
<evidence type="ECO:0000256" key="3">
    <source>
        <dbReference type="ARBA" id="ARBA00022771"/>
    </source>
</evidence>
<evidence type="ECO:0000313" key="12">
    <source>
        <dbReference type="Proteomes" id="UP000675881"/>
    </source>
</evidence>
<reference evidence="11" key="1">
    <citation type="submission" date="2021-02" db="EMBL/GenBank/DDBJ databases">
        <authorList>
            <person name="Bekaert M."/>
        </authorList>
    </citation>
    <scope>NUCLEOTIDE SEQUENCE</scope>
    <source>
        <strain evidence="11">IoA-00</strain>
    </source>
</reference>
<keyword evidence="3" id="KW-0863">Zinc-finger</keyword>
<dbReference type="GO" id="GO:0000122">
    <property type="term" value="P:negative regulation of transcription by RNA polymerase II"/>
    <property type="evidence" value="ECO:0007669"/>
    <property type="project" value="TreeGrafter"/>
</dbReference>
<evidence type="ECO:0000256" key="5">
    <source>
        <dbReference type="ARBA" id="ARBA00023015"/>
    </source>
</evidence>